<dbReference type="AlphaFoldDB" id="A0A8D9NAZ3"/>
<name>A0A8D9NAZ3_9GAMM</name>
<feature type="binding site" evidence="13">
    <location>
        <position position="359"/>
    </location>
    <ligand>
        <name>substrate</name>
    </ligand>
</feature>
<comment type="similarity">
    <text evidence="3">Belongs to the transketolase family.</text>
</comment>
<dbReference type="InterPro" id="IPR005475">
    <property type="entry name" value="Transketolase-like_Pyr-bd"/>
</dbReference>
<feature type="binding site" evidence="14">
    <location>
        <position position="439"/>
    </location>
    <ligand>
        <name>thiamine diphosphate</name>
        <dbReference type="ChEBI" id="CHEBI:58937"/>
    </ligand>
</feature>
<feature type="binding site" evidence="13">
    <location>
        <position position="521"/>
    </location>
    <ligand>
        <name>substrate</name>
    </ligand>
</feature>
<dbReference type="SMART" id="SM00861">
    <property type="entry name" value="Transket_pyr"/>
    <property type="match status" value="1"/>
</dbReference>
<gene>
    <name evidence="19" type="primary">tktA</name>
    <name evidence="19" type="ORF">PAD_226</name>
</gene>
<dbReference type="InterPro" id="IPR029061">
    <property type="entry name" value="THDP-binding"/>
</dbReference>
<dbReference type="FunFam" id="3.40.50.970:FF:000004">
    <property type="entry name" value="Transketolase"/>
    <property type="match status" value="1"/>
</dbReference>
<comment type="subunit">
    <text evidence="4">Homodimer.</text>
</comment>
<evidence type="ECO:0000256" key="9">
    <source>
        <dbReference type="ARBA" id="ARBA00023052"/>
    </source>
</evidence>
<keyword evidence="9 14" id="KW-0786">Thiamine pyrophosphate</keyword>
<dbReference type="FunFam" id="3.40.50.920:FF:000003">
    <property type="entry name" value="Transketolase"/>
    <property type="match status" value="1"/>
</dbReference>
<dbReference type="InterPro" id="IPR055152">
    <property type="entry name" value="Transketolase-like_C_2"/>
</dbReference>
<feature type="binding site" evidence="15">
    <location>
        <position position="185"/>
    </location>
    <ligand>
        <name>Mg(2+)</name>
        <dbReference type="ChEBI" id="CHEBI:18420"/>
    </ligand>
</feature>
<dbReference type="InterPro" id="IPR009014">
    <property type="entry name" value="Transketo_C/PFOR_II"/>
</dbReference>
<evidence type="ECO:0000256" key="11">
    <source>
        <dbReference type="NCBIfam" id="TIGR00232"/>
    </source>
</evidence>
<feature type="binding site" evidence="14">
    <location>
        <position position="156"/>
    </location>
    <ligand>
        <name>thiamine diphosphate</name>
        <dbReference type="ChEBI" id="CHEBI:58937"/>
    </ligand>
</feature>
<feature type="binding site" evidence="14">
    <location>
        <position position="185"/>
    </location>
    <ligand>
        <name>thiamine diphosphate</name>
        <dbReference type="ChEBI" id="CHEBI:58937"/>
    </ligand>
</feature>
<evidence type="ECO:0000259" key="18">
    <source>
        <dbReference type="SMART" id="SM00861"/>
    </source>
</evidence>
<feature type="binding site" evidence="14">
    <location>
        <position position="66"/>
    </location>
    <ligand>
        <name>thiamine diphosphate</name>
        <dbReference type="ChEBI" id="CHEBI:58937"/>
    </ligand>
</feature>
<reference evidence="19 20" key="1">
    <citation type="journal article" date="2015" name="Genome Biol. Evol.">
        <title>Genome evolution in the primary endosymbiont of whiteflies sheds light on their divergence.</title>
        <authorList>
            <person name="Santos-Garcia D."/>
            <person name="Vargas-Chavez C."/>
            <person name="Moya A."/>
            <person name="Latorre A."/>
            <person name="Silva"/>
            <person name="F J."/>
        </authorList>
    </citation>
    <scope>NUCLEOTIDE SEQUENCE [LARGE SCALE GENOMIC DNA]</scope>
    <source>
        <strain evidence="20">AD-VLC</strain>
    </source>
</reference>
<evidence type="ECO:0000256" key="13">
    <source>
        <dbReference type="PIRSR" id="PIRSR605478-2"/>
    </source>
</evidence>
<evidence type="ECO:0000256" key="1">
    <source>
        <dbReference type="ARBA" id="ARBA00001913"/>
    </source>
</evidence>
<keyword evidence="8 15" id="KW-0460">Magnesium</keyword>
<dbReference type="SUPFAM" id="SSF52518">
    <property type="entry name" value="Thiamin diphosphate-binding fold (THDP-binding)"/>
    <property type="match status" value="2"/>
</dbReference>
<keyword evidence="17" id="KW-1133">Transmembrane helix</keyword>
<proteinExistence type="inferred from homology"/>
<dbReference type="EMBL" id="LN649255">
    <property type="protein sequence ID" value="CEI58788.1"/>
    <property type="molecule type" value="Genomic_DNA"/>
</dbReference>
<dbReference type="RefSeq" id="WP_219848629.1">
    <property type="nucleotide sequence ID" value="NZ_LN649255.1"/>
</dbReference>
<evidence type="ECO:0000256" key="7">
    <source>
        <dbReference type="ARBA" id="ARBA00022723"/>
    </source>
</evidence>
<dbReference type="GO" id="GO:0005829">
    <property type="term" value="C:cytosol"/>
    <property type="evidence" value="ECO:0007669"/>
    <property type="project" value="TreeGrafter"/>
</dbReference>
<evidence type="ECO:0000313" key="19">
    <source>
        <dbReference type="EMBL" id="CEI58788.1"/>
    </source>
</evidence>
<dbReference type="SUPFAM" id="SSF52922">
    <property type="entry name" value="TK C-terminal domain-like"/>
    <property type="match status" value="1"/>
</dbReference>
<feature type="binding site" evidence="13">
    <location>
        <position position="386"/>
    </location>
    <ligand>
        <name>substrate</name>
    </ligand>
</feature>
<feature type="site" description="Important for catalytic activity" evidence="16">
    <location>
        <position position="261"/>
    </location>
</feature>
<dbReference type="Pfam" id="PF00456">
    <property type="entry name" value="Transketolase_N"/>
    <property type="match status" value="1"/>
</dbReference>
<dbReference type="InterPro" id="IPR049557">
    <property type="entry name" value="Transketolase_CS"/>
</dbReference>
<dbReference type="InterPro" id="IPR005474">
    <property type="entry name" value="Transketolase_N"/>
</dbReference>
<evidence type="ECO:0000256" key="16">
    <source>
        <dbReference type="PIRSR" id="PIRSR605478-5"/>
    </source>
</evidence>
<keyword evidence="7 15" id="KW-0479">Metal-binding</keyword>
<evidence type="ECO:0000256" key="14">
    <source>
        <dbReference type="PIRSR" id="PIRSR605478-3"/>
    </source>
</evidence>
<feature type="binding site" evidence="15">
    <location>
        <position position="187"/>
    </location>
    <ligand>
        <name>Mg(2+)</name>
        <dbReference type="ChEBI" id="CHEBI:18420"/>
    </ligand>
</feature>
<dbReference type="CDD" id="cd02012">
    <property type="entry name" value="TPP_TK"/>
    <property type="match status" value="1"/>
</dbReference>
<evidence type="ECO:0000256" key="3">
    <source>
        <dbReference type="ARBA" id="ARBA00007131"/>
    </source>
</evidence>
<dbReference type="Gene3D" id="3.40.50.970">
    <property type="match status" value="2"/>
</dbReference>
<keyword evidence="17" id="KW-0472">Membrane</keyword>
<dbReference type="PROSITE" id="PS00801">
    <property type="entry name" value="TRANSKETOLASE_1"/>
    <property type="match status" value="1"/>
</dbReference>
<comment type="cofactor">
    <cofactor evidence="14">
        <name>thiamine diphosphate</name>
        <dbReference type="ChEBI" id="CHEBI:58937"/>
    </cofactor>
    <text evidence="14">Binds 1 thiamine pyrophosphate per subunit. During the reaction, the substrate forms a covalent intermediate with the cofactor.</text>
</comment>
<evidence type="ECO:0000256" key="6">
    <source>
        <dbReference type="ARBA" id="ARBA00022679"/>
    </source>
</evidence>
<organism evidence="19 20">
    <name type="scientific">Candidatus Portiera aleyrodidarum</name>
    <name type="common">primary endosymbiont of Bemisia tabaci</name>
    <dbReference type="NCBI Taxonomy" id="91844"/>
    <lineage>
        <taxon>Bacteria</taxon>
        <taxon>Pseudomonadati</taxon>
        <taxon>Pseudomonadota</taxon>
        <taxon>Gammaproteobacteria</taxon>
        <taxon>Candidatus Johnevansiales</taxon>
        <taxon>Candidatus Johnevansiaceae</taxon>
        <taxon>Candidatus Portiera</taxon>
    </lineage>
</organism>
<feature type="domain" description="Transketolase-like pyrimidine-binding" evidence="18">
    <location>
        <begin position="356"/>
        <end position="527"/>
    </location>
</feature>
<dbReference type="GO" id="GO:0046872">
    <property type="term" value="F:metal ion binding"/>
    <property type="evidence" value="ECO:0007669"/>
    <property type="project" value="UniProtKB-KW"/>
</dbReference>
<dbReference type="EC" id="2.2.1.1" evidence="5 11"/>
<evidence type="ECO:0000256" key="2">
    <source>
        <dbReference type="ARBA" id="ARBA00001941"/>
    </source>
</evidence>
<feature type="binding site" evidence="13">
    <location>
        <position position="475"/>
    </location>
    <ligand>
        <name>substrate</name>
    </ligand>
</feature>
<evidence type="ECO:0000256" key="17">
    <source>
        <dbReference type="SAM" id="Phobius"/>
    </source>
</evidence>
<feature type="binding site" evidence="14">
    <location>
        <begin position="114"/>
        <end position="116"/>
    </location>
    <ligand>
        <name>thiamine diphosphate</name>
        <dbReference type="ChEBI" id="CHEBI:58937"/>
    </ligand>
</feature>
<comment type="catalytic activity">
    <reaction evidence="10">
        <text>D-sedoheptulose 7-phosphate + D-glyceraldehyde 3-phosphate = aldehydo-D-ribose 5-phosphate + D-xylulose 5-phosphate</text>
        <dbReference type="Rhea" id="RHEA:10508"/>
        <dbReference type="ChEBI" id="CHEBI:57483"/>
        <dbReference type="ChEBI" id="CHEBI:57737"/>
        <dbReference type="ChEBI" id="CHEBI:58273"/>
        <dbReference type="ChEBI" id="CHEBI:59776"/>
        <dbReference type="EC" id="2.2.1.1"/>
    </reaction>
</comment>
<feature type="binding site" evidence="13">
    <location>
        <position position="463"/>
    </location>
    <ligand>
        <name>substrate</name>
    </ligand>
</feature>
<feature type="binding site" evidence="13">
    <location>
        <position position="26"/>
    </location>
    <ligand>
        <name>substrate</name>
    </ligand>
</feature>
<dbReference type="KEGG" id="plc:PAD_226"/>
<dbReference type="FunFam" id="3.40.50.970:FF:000003">
    <property type="entry name" value="Transketolase"/>
    <property type="match status" value="1"/>
</dbReference>
<comment type="cofactor">
    <cofactor evidence="1">
        <name>Ca(2+)</name>
        <dbReference type="ChEBI" id="CHEBI:29108"/>
    </cofactor>
</comment>
<dbReference type="PANTHER" id="PTHR43522">
    <property type="entry name" value="TRANSKETOLASE"/>
    <property type="match status" value="1"/>
</dbReference>
<comment type="cofactor">
    <cofactor evidence="2">
        <name>Co(2+)</name>
        <dbReference type="ChEBI" id="CHEBI:48828"/>
    </cofactor>
</comment>
<evidence type="ECO:0000256" key="4">
    <source>
        <dbReference type="ARBA" id="ARBA00011738"/>
    </source>
</evidence>
<dbReference type="NCBIfam" id="TIGR00232">
    <property type="entry name" value="tktlase_bact"/>
    <property type="match status" value="1"/>
</dbReference>
<evidence type="ECO:0000256" key="10">
    <source>
        <dbReference type="ARBA" id="ARBA00049473"/>
    </source>
</evidence>
<feature type="site" description="Important for catalytic activity" evidence="16">
    <location>
        <position position="26"/>
    </location>
</feature>
<dbReference type="GO" id="GO:0009052">
    <property type="term" value="P:pentose-phosphate shunt, non-oxidative branch"/>
    <property type="evidence" value="ECO:0007669"/>
    <property type="project" value="UniProtKB-ARBA"/>
</dbReference>
<dbReference type="InterPro" id="IPR033247">
    <property type="entry name" value="Transketolase_fam"/>
</dbReference>
<dbReference type="CDD" id="cd07033">
    <property type="entry name" value="TPP_PYR_DXS_TK_like"/>
    <property type="match status" value="1"/>
</dbReference>
<dbReference type="GO" id="GO:0004802">
    <property type="term" value="F:transketolase activity"/>
    <property type="evidence" value="ECO:0007669"/>
    <property type="project" value="UniProtKB-UniRule"/>
</dbReference>
<dbReference type="Pfam" id="PF02779">
    <property type="entry name" value="Transket_pyr"/>
    <property type="match status" value="1"/>
</dbReference>
<evidence type="ECO:0000256" key="5">
    <source>
        <dbReference type="ARBA" id="ARBA00013152"/>
    </source>
</evidence>
<sequence>MLYRSELANALRFLSIDSIEKAKSGHPGMPLGMAEIAEVLWNDHLKHNPNNPYWINRDRFILSNGHGSMLHYALLHLSGYNLSITQIKNFRQLGYKTPGHPELGYTIGIETTTGPLGQGLANAIGMAIAEQNLSKKFNKKNYKIINHKIWSFVGDGCLMEGISHESCSLAGNLGLGNLIVFYDDNNISIDGKSSNWFNDNTYKRFKSYNWHIIGPINGHNFKEINRAISISKKIKNKPKLIICKTLIGYGSPKKSGTSTCHGTFLGKKEIEIVRKNLNWKYPAFKIPKNIYLSWNAQKKGIKLEEKYNKNFKIYSKKYPLLANELKRIFKNKLPNYFNKKNEYNLIKKIQTKNENIASRQASQNILNILAPKLPELIGGSADLTPSNLTLWKNAKIIKKNNYSGNYLYYGVREFGMAAISNGIAIYGGLIVFDSTFLVFIEYMLNAIRMSALCKIKMIHIFTHDSIGLGEDGPTHQPVEQIEILRAIPGLIIWRPADYTETVVSWLNAIKNKEPTVIILSRQNLITQKRNKKQLKNIKLGGYILYNTNKKVIPDLIFIATGSELNLVMETVKSLEKKYKNLNFRIVSMPSTSIYDKQNKNYHEKVLPKKVRKRIAVESASINNWYKYVGLDGYILGMKTYGASGKLEDLFKYFGFTKQNLIKISEKLLKKLPIYN</sequence>
<dbReference type="Gene3D" id="3.40.50.920">
    <property type="match status" value="1"/>
</dbReference>
<feature type="active site" description="Proton donor" evidence="12">
    <location>
        <position position="413"/>
    </location>
</feature>
<evidence type="ECO:0000256" key="12">
    <source>
        <dbReference type="PIRSR" id="PIRSR605478-1"/>
    </source>
</evidence>
<dbReference type="Proteomes" id="UP000032800">
    <property type="component" value="Chromosome I"/>
</dbReference>
<evidence type="ECO:0000256" key="8">
    <source>
        <dbReference type="ARBA" id="ARBA00022842"/>
    </source>
</evidence>
<feature type="binding site" evidence="14">
    <location>
        <position position="261"/>
    </location>
    <ligand>
        <name>thiamine diphosphate</name>
        <dbReference type="ChEBI" id="CHEBI:58937"/>
    </ligand>
</feature>
<feature type="binding site" evidence="13">
    <location>
        <position position="471"/>
    </location>
    <ligand>
        <name>substrate</name>
    </ligand>
</feature>
<accession>A0A8D9NAZ3</accession>
<feature type="binding site" evidence="15">
    <location>
        <position position="155"/>
    </location>
    <ligand>
        <name>Mg(2+)</name>
        <dbReference type="ChEBI" id="CHEBI:18420"/>
    </ligand>
</feature>
<evidence type="ECO:0000313" key="20">
    <source>
        <dbReference type="Proteomes" id="UP000032800"/>
    </source>
</evidence>
<dbReference type="PANTHER" id="PTHR43522:SF2">
    <property type="entry name" value="TRANSKETOLASE 1-RELATED"/>
    <property type="match status" value="1"/>
</dbReference>
<comment type="cofactor">
    <cofactor evidence="15">
        <name>Mg(2+)</name>
        <dbReference type="ChEBI" id="CHEBI:18420"/>
    </cofactor>
    <text evidence="15">Binds 1 Mg(2+) ion per subunit. Can also utilize other divalent metal cations, such as Ca(2+), Mn(2+) and Co(2+).</text>
</comment>
<keyword evidence="6 19" id="KW-0808">Transferase</keyword>
<keyword evidence="17" id="KW-0812">Transmembrane</keyword>
<dbReference type="InterPro" id="IPR005478">
    <property type="entry name" value="Transketolase_bac-like"/>
</dbReference>
<protein>
    <recommendedName>
        <fullName evidence="5 11">Transketolase</fullName>
        <ecNumber evidence="5 11">2.2.1.1</ecNumber>
    </recommendedName>
</protein>
<dbReference type="Pfam" id="PF22613">
    <property type="entry name" value="Transketolase_C_1"/>
    <property type="match status" value="1"/>
</dbReference>
<feature type="transmembrane region" description="Helical" evidence="17">
    <location>
        <begin position="423"/>
        <end position="444"/>
    </location>
</feature>
<feature type="binding site" evidence="13">
    <location>
        <position position="261"/>
    </location>
    <ligand>
        <name>substrate</name>
    </ligand>
</feature>
<evidence type="ECO:0000256" key="15">
    <source>
        <dbReference type="PIRSR" id="PIRSR605478-4"/>
    </source>
</evidence>